<name>A0A9W8AJ44_9FUNG</name>
<dbReference type="GO" id="GO:0035091">
    <property type="term" value="F:phosphatidylinositol binding"/>
    <property type="evidence" value="ECO:0007669"/>
    <property type="project" value="TreeGrafter"/>
</dbReference>
<feature type="non-terminal residue" evidence="4">
    <location>
        <position position="459"/>
    </location>
</feature>
<evidence type="ECO:0000313" key="4">
    <source>
        <dbReference type="EMBL" id="KAJ1952980.1"/>
    </source>
</evidence>
<dbReference type="InterPro" id="IPR003114">
    <property type="entry name" value="Phox_assoc"/>
</dbReference>
<sequence>MVHMATLSSSVYTLTGQLGITYQWVLGPLVYLAYIPLVVLAGGVALLIVNLLVAWWLYYLRINPAANGWSNFTNYPRIPPLAFTYKEPTWATDDEASLEFTDTSIVANLPCGPPTNIPQEDQNLTGENGYPATNHHAPLDPDTLSEPEELDRVLNLVIDHVLRDFLKSWFHTISTDGRFPHSVRSQLTAVLRGMVPRAQRVDLPLLLSNRLIPMVTAHLHQFRLAERRAQREWLARRQLSKNSERVGQQRGSTSAWSENWKVTRQEKADWDRLVYEQYDRCMLHPALLLRQRSDHEPKSDPTSTSLSSSSPETASDSAAPAWVAGNVSIPYLQHLCTRILPILCPPNMLESRLQKVLIRELVVGTLLRPICCTLIDPDTWNHQLNQYLTKAIEEQNMVNLLRRALHEQSQPVDLPPAAWNATADGLVGWADSTGLATVAAKLQDAASQAAHTLSLSTGL</sequence>
<dbReference type="Proteomes" id="UP001150925">
    <property type="component" value="Unassembled WGS sequence"/>
</dbReference>
<organism evidence="4 5">
    <name type="scientific">Dispira parvispora</name>
    <dbReference type="NCBI Taxonomy" id="1520584"/>
    <lineage>
        <taxon>Eukaryota</taxon>
        <taxon>Fungi</taxon>
        <taxon>Fungi incertae sedis</taxon>
        <taxon>Zoopagomycota</taxon>
        <taxon>Kickxellomycotina</taxon>
        <taxon>Dimargaritomycetes</taxon>
        <taxon>Dimargaritales</taxon>
        <taxon>Dimargaritaceae</taxon>
        <taxon>Dispira</taxon>
    </lineage>
</organism>
<dbReference type="Pfam" id="PF02194">
    <property type="entry name" value="PXA"/>
    <property type="match status" value="1"/>
</dbReference>
<evidence type="ECO:0000256" key="1">
    <source>
        <dbReference type="SAM" id="MobiDB-lite"/>
    </source>
</evidence>
<evidence type="ECO:0000313" key="5">
    <source>
        <dbReference type="Proteomes" id="UP001150925"/>
    </source>
</evidence>
<feature type="region of interest" description="Disordered" evidence="1">
    <location>
        <begin position="292"/>
        <end position="317"/>
    </location>
</feature>
<dbReference type="PROSITE" id="PS51207">
    <property type="entry name" value="PXA"/>
    <property type="match status" value="1"/>
</dbReference>
<keyword evidence="2" id="KW-0812">Transmembrane</keyword>
<feature type="compositionally biased region" description="Polar residues" evidence="1">
    <location>
        <begin position="117"/>
        <end position="126"/>
    </location>
</feature>
<dbReference type="AlphaFoldDB" id="A0A9W8AJ44"/>
<comment type="caution">
    <text evidence="4">The sequence shown here is derived from an EMBL/GenBank/DDBJ whole genome shotgun (WGS) entry which is preliminary data.</text>
</comment>
<dbReference type="SMART" id="SM00313">
    <property type="entry name" value="PXA"/>
    <property type="match status" value="1"/>
</dbReference>
<accession>A0A9W8AJ44</accession>
<dbReference type="PANTHER" id="PTHR22775">
    <property type="entry name" value="SORTING NEXIN"/>
    <property type="match status" value="1"/>
</dbReference>
<feature type="transmembrane region" description="Helical" evidence="2">
    <location>
        <begin position="31"/>
        <end position="58"/>
    </location>
</feature>
<keyword evidence="2" id="KW-1133">Transmembrane helix</keyword>
<proteinExistence type="predicted"/>
<gene>
    <name evidence="4" type="primary">TRM8_3</name>
    <name evidence="4" type="ORF">IWQ62_006097</name>
</gene>
<feature type="compositionally biased region" description="Low complexity" evidence="1">
    <location>
        <begin position="300"/>
        <end position="317"/>
    </location>
</feature>
<dbReference type="OrthoDB" id="120967at2759"/>
<keyword evidence="2" id="KW-0472">Membrane</keyword>
<evidence type="ECO:0000256" key="2">
    <source>
        <dbReference type="SAM" id="Phobius"/>
    </source>
</evidence>
<reference evidence="4" key="1">
    <citation type="submission" date="2022-07" db="EMBL/GenBank/DDBJ databases">
        <title>Phylogenomic reconstructions and comparative analyses of Kickxellomycotina fungi.</title>
        <authorList>
            <person name="Reynolds N.K."/>
            <person name="Stajich J.E."/>
            <person name="Barry K."/>
            <person name="Grigoriev I.V."/>
            <person name="Crous P."/>
            <person name="Smith M.E."/>
        </authorList>
    </citation>
    <scope>NUCLEOTIDE SEQUENCE</scope>
    <source>
        <strain evidence="4">RSA 1196</strain>
    </source>
</reference>
<keyword evidence="5" id="KW-1185">Reference proteome</keyword>
<dbReference type="EMBL" id="JANBPY010003016">
    <property type="protein sequence ID" value="KAJ1952980.1"/>
    <property type="molecule type" value="Genomic_DNA"/>
</dbReference>
<dbReference type="PANTHER" id="PTHR22775:SF3">
    <property type="entry name" value="SORTING NEXIN-13"/>
    <property type="match status" value="1"/>
</dbReference>
<feature type="domain" description="PXA" evidence="3">
    <location>
        <begin position="147"/>
        <end position="392"/>
    </location>
</feature>
<feature type="region of interest" description="Disordered" evidence="1">
    <location>
        <begin position="111"/>
        <end position="136"/>
    </location>
</feature>
<evidence type="ECO:0000259" key="3">
    <source>
        <dbReference type="PROSITE" id="PS51207"/>
    </source>
</evidence>
<protein>
    <submittedName>
        <fullName evidence="4">tRNA (Guanine-N(7)-)-methyltransferase (tRNA(m7G46)-methyltransferase)</fullName>
    </submittedName>
</protein>